<organism evidence="1 2">
    <name type="scientific">Halonotius aquaticus</name>
    <dbReference type="NCBI Taxonomy" id="2216978"/>
    <lineage>
        <taxon>Archaea</taxon>
        <taxon>Methanobacteriati</taxon>
        <taxon>Methanobacteriota</taxon>
        <taxon>Stenosarchaea group</taxon>
        <taxon>Halobacteria</taxon>
        <taxon>Halobacteriales</taxon>
        <taxon>Haloferacaceae</taxon>
        <taxon>Halonotius</taxon>
    </lineage>
</organism>
<keyword evidence="2" id="KW-1185">Reference proteome</keyword>
<proteinExistence type="predicted"/>
<sequence length="81" mass="9283">MTHDRIHAQKPDHHIERWSVGTIDTIEQRDGHCVVTVSTEDDELVELVVTLAVRDLFVRRLELAEGASPEGERVWFRKHGG</sequence>
<dbReference type="RefSeq" id="WP_120100829.1">
    <property type="nucleotide sequence ID" value="NZ_QKNY01000003.1"/>
</dbReference>
<dbReference type="Proteomes" id="UP000276588">
    <property type="component" value="Unassembled WGS sequence"/>
</dbReference>
<name>A0A3A6PRF4_9EURY</name>
<gene>
    <name evidence="1" type="ORF">DM826_02010</name>
</gene>
<dbReference type="InterPro" id="IPR057183">
    <property type="entry name" value="DUF7861"/>
</dbReference>
<evidence type="ECO:0000313" key="1">
    <source>
        <dbReference type="EMBL" id="RJX44900.1"/>
    </source>
</evidence>
<dbReference type="OrthoDB" id="198914at2157"/>
<comment type="caution">
    <text evidence="1">The sequence shown here is derived from an EMBL/GenBank/DDBJ whole genome shotgun (WGS) entry which is preliminary data.</text>
</comment>
<dbReference type="Pfam" id="PF25260">
    <property type="entry name" value="DUF7861"/>
    <property type="match status" value="1"/>
</dbReference>
<accession>A0A3A6PRF4</accession>
<evidence type="ECO:0000313" key="2">
    <source>
        <dbReference type="Proteomes" id="UP000276588"/>
    </source>
</evidence>
<reference evidence="1 2" key="1">
    <citation type="submission" date="2018-06" db="EMBL/GenBank/DDBJ databases">
        <title>Halonotius sp. F13-13 a new haloarchaeeon isolated from a solar saltern from Isla Cristina, Huelva, Spain.</title>
        <authorList>
            <person name="Duran-Viseras A."/>
            <person name="Sanchez-Porro C."/>
            <person name="Ventosa A."/>
        </authorList>
    </citation>
    <scope>NUCLEOTIDE SEQUENCE [LARGE SCALE GENOMIC DNA]</scope>
    <source>
        <strain evidence="1 2">F13-13</strain>
    </source>
</reference>
<protein>
    <submittedName>
        <fullName evidence="1">Uncharacterized protein</fullName>
    </submittedName>
</protein>
<dbReference type="EMBL" id="QKNY01000003">
    <property type="protein sequence ID" value="RJX44900.1"/>
    <property type="molecule type" value="Genomic_DNA"/>
</dbReference>
<dbReference type="AlphaFoldDB" id="A0A3A6PRF4"/>